<organism evidence="2 3">
    <name type="scientific">Undibacterium umbellatum</name>
    <dbReference type="NCBI Taxonomy" id="2762300"/>
    <lineage>
        <taxon>Bacteria</taxon>
        <taxon>Pseudomonadati</taxon>
        <taxon>Pseudomonadota</taxon>
        <taxon>Betaproteobacteria</taxon>
        <taxon>Burkholderiales</taxon>
        <taxon>Oxalobacteraceae</taxon>
        <taxon>Undibacterium</taxon>
    </lineage>
</organism>
<accession>A0ABR6ZFM8</accession>
<name>A0ABR6ZFM8_9BURK</name>
<dbReference type="InterPro" id="IPR029045">
    <property type="entry name" value="ClpP/crotonase-like_dom_sf"/>
</dbReference>
<protein>
    <submittedName>
        <fullName evidence="2">DUF4214 domain-containing protein</fullName>
    </submittedName>
</protein>
<dbReference type="PROSITE" id="PS51257">
    <property type="entry name" value="PROKAR_LIPOPROTEIN"/>
    <property type="match status" value="1"/>
</dbReference>
<dbReference type="SMART" id="SM00228">
    <property type="entry name" value="PDZ"/>
    <property type="match status" value="1"/>
</dbReference>
<dbReference type="Pfam" id="PF03572">
    <property type="entry name" value="Peptidase_S41"/>
    <property type="match status" value="1"/>
</dbReference>
<dbReference type="InterPro" id="IPR025282">
    <property type="entry name" value="DUF4214"/>
</dbReference>
<dbReference type="InterPro" id="IPR001478">
    <property type="entry name" value="PDZ"/>
</dbReference>
<dbReference type="Gene3D" id="3.30.750.170">
    <property type="match status" value="1"/>
</dbReference>
<dbReference type="InterPro" id="IPR041613">
    <property type="entry name" value="Pept_S41_N"/>
</dbReference>
<feature type="domain" description="PDZ" evidence="1">
    <location>
        <begin position="382"/>
        <end position="428"/>
    </location>
</feature>
<dbReference type="PANTHER" id="PTHR32060:SF30">
    <property type="entry name" value="CARBOXY-TERMINAL PROCESSING PROTEASE CTPA"/>
    <property type="match status" value="1"/>
</dbReference>
<dbReference type="SMART" id="SM00245">
    <property type="entry name" value="TSPc"/>
    <property type="match status" value="1"/>
</dbReference>
<gene>
    <name evidence="2" type="ORF">H8L47_23230</name>
</gene>
<dbReference type="PANTHER" id="PTHR32060">
    <property type="entry name" value="TAIL-SPECIFIC PROTEASE"/>
    <property type="match status" value="1"/>
</dbReference>
<dbReference type="InterPro" id="IPR005151">
    <property type="entry name" value="Tail-specific_protease"/>
</dbReference>
<evidence type="ECO:0000259" key="1">
    <source>
        <dbReference type="PROSITE" id="PS50106"/>
    </source>
</evidence>
<dbReference type="Gene3D" id="2.30.42.10">
    <property type="match status" value="1"/>
</dbReference>
<dbReference type="Pfam" id="PF18294">
    <property type="entry name" value="Pept_S41_N"/>
    <property type="match status" value="1"/>
</dbReference>
<dbReference type="Proteomes" id="UP000646911">
    <property type="component" value="Unassembled WGS sequence"/>
</dbReference>
<comment type="caution">
    <text evidence="2">The sequence shown here is derived from an EMBL/GenBank/DDBJ whole genome shotgun (WGS) entry which is preliminary data.</text>
</comment>
<dbReference type="Gene3D" id="3.90.226.10">
    <property type="entry name" value="2-enoyl-CoA Hydratase, Chain A, domain 1"/>
    <property type="match status" value="1"/>
</dbReference>
<dbReference type="InterPro" id="IPR038255">
    <property type="entry name" value="PBS_linker_sf"/>
</dbReference>
<dbReference type="CDD" id="cd07561">
    <property type="entry name" value="Peptidase_S41_CPP_like"/>
    <property type="match status" value="1"/>
</dbReference>
<dbReference type="SUPFAM" id="SSF52096">
    <property type="entry name" value="ClpP/crotonase"/>
    <property type="match status" value="1"/>
</dbReference>
<dbReference type="SUPFAM" id="SSF50156">
    <property type="entry name" value="PDZ domain-like"/>
    <property type="match status" value="1"/>
</dbReference>
<reference evidence="2 3" key="1">
    <citation type="submission" date="2020-08" db="EMBL/GenBank/DDBJ databases">
        <title>Novel species isolated from subtropical streams in China.</title>
        <authorList>
            <person name="Lu H."/>
        </authorList>
    </citation>
    <scope>NUCLEOTIDE SEQUENCE [LARGE SCALE GENOMIC DNA]</scope>
    <source>
        <strain evidence="2 3">NL8W</strain>
    </source>
</reference>
<evidence type="ECO:0000313" key="2">
    <source>
        <dbReference type="EMBL" id="MBC3910483.1"/>
    </source>
</evidence>
<evidence type="ECO:0000313" key="3">
    <source>
        <dbReference type="Proteomes" id="UP000646911"/>
    </source>
</evidence>
<proteinExistence type="predicted"/>
<keyword evidence="3" id="KW-1185">Reference proteome</keyword>
<sequence>MLSFKQSSKNLFALSAVSLILTACGGGSNQDARQAAVSPAPPMQAAPASDDVMSFVNKRQNYIISRLGSTYVVVDMSGGAAPASVPANIKVLQFADFRVNLTIGDKAKLLSTTALNNLIDLYVAFFNRVPDADGLSYWIDQVTAGMTEAQIAESFYLVALQSPALTGYTSSMSNDDFIRIIYKNVLGRTGSTAPNAAEIDYWSSQLRNGVPKGSMVRAILVSAREYANDATWGWVTSLLNNKLDVANYFAVQQGLSYLTLNDNISKTVAIASAVTSTSSSQALDLIGVSGNTLNQNTSGSNGNNSNYGTPASLANICTPNGEKDWVRAHLDDIYLWYRDIINVPKESYFNPQDYFQALIVKSKDRFSFTDTQGSIDDYFQTGADVSFGFSLTRDSGGIRVRYVQPGSPADQAQIKRGATLVSVDNSTIGTYLNDTQYNAVYPSKAETHSFQIRDSGSFSNRAVTMTATTVTTAPVLQNQVLNVNGKKIGYMVFTDHIRTAEAPLVKTITEFKQAGVSELVLDLRYNGGGYLYIANELSAMIAGSKVTDKIFEKLQFNDKHTDLTADNISYFYDTDSNNRPLPQLNLSRVFVLTGSNTCSASESIINGLKPFMQVILIGDTTCGKPYGFIQTNNCKTAYFAIQFAGVNALNQGDFTNGFTPTCQVSDSLNYQLGDQSEPRLSAALKYVSTGSCPAAGFNPAPPPAFDALKDREPRPWRNNKLLKVNAEFR</sequence>
<dbReference type="PROSITE" id="PS50106">
    <property type="entry name" value="PDZ"/>
    <property type="match status" value="1"/>
</dbReference>
<dbReference type="RefSeq" id="WP_186955993.1">
    <property type="nucleotide sequence ID" value="NZ_JACOFX010000017.1"/>
</dbReference>
<dbReference type="EMBL" id="JACOFX010000017">
    <property type="protein sequence ID" value="MBC3910483.1"/>
    <property type="molecule type" value="Genomic_DNA"/>
</dbReference>
<dbReference type="InterPro" id="IPR036034">
    <property type="entry name" value="PDZ_sf"/>
</dbReference>
<dbReference type="Gene3D" id="1.10.3130.20">
    <property type="entry name" value="Phycobilisome linker domain"/>
    <property type="match status" value="1"/>
</dbReference>
<dbReference type="Pfam" id="PF13946">
    <property type="entry name" value="DUF4214"/>
    <property type="match status" value="1"/>
</dbReference>